<evidence type="ECO:0000259" key="6">
    <source>
        <dbReference type="PROSITE" id="PS50043"/>
    </source>
</evidence>
<dbReference type="Gene3D" id="3.40.50.2300">
    <property type="match status" value="1"/>
</dbReference>
<dbReference type="Proteomes" id="UP000247476">
    <property type="component" value="Unassembled WGS sequence"/>
</dbReference>
<name>A0A2V5K2P0_9BACL</name>
<dbReference type="PANTHER" id="PTHR43214">
    <property type="entry name" value="TWO-COMPONENT RESPONSE REGULATOR"/>
    <property type="match status" value="1"/>
</dbReference>
<dbReference type="SUPFAM" id="SSF46894">
    <property type="entry name" value="C-terminal effector domain of the bipartite response regulators"/>
    <property type="match status" value="1"/>
</dbReference>
<evidence type="ECO:0000259" key="7">
    <source>
        <dbReference type="PROSITE" id="PS50110"/>
    </source>
</evidence>
<organism evidence="8 9">
    <name type="scientific">Paenibacillus flagellatus</name>
    <dbReference type="NCBI Taxonomy" id="2211139"/>
    <lineage>
        <taxon>Bacteria</taxon>
        <taxon>Bacillati</taxon>
        <taxon>Bacillota</taxon>
        <taxon>Bacilli</taxon>
        <taxon>Bacillales</taxon>
        <taxon>Paenibacillaceae</taxon>
        <taxon>Paenibacillus</taxon>
    </lineage>
</organism>
<dbReference type="AlphaFoldDB" id="A0A2V5K2P0"/>
<dbReference type="EMBL" id="QJVJ01000010">
    <property type="protein sequence ID" value="PYI52034.1"/>
    <property type="molecule type" value="Genomic_DNA"/>
</dbReference>
<comment type="caution">
    <text evidence="8">The sequence shown here is derived from an EMBL/GenBank/DDBJ whole genome shotgun (WGS) entry which is preliminary data.</text>
</comment>
<dbReference type="GO" id="GO:0000160">
    <property type="term" value="P:phosphorelay signal transduction system"/>
    <property type="evidence" value="ECO:0007669"/>
    <property type="project" value="InterPro"/>
</dbReference>
<evidence type="ECO:0000256" key="4">
    <source>
        <dbReference type="ARBA" id="ARBA00023163"/>
    </source>
</evidence>
<protein>
    <submittedName>
        <fullName evidence="8">DNA-binding response regulator</fullName>
    </submittedName>
</protein>
<dbReference type="InterPro" id="IPR058245">
    <property type="entry name" value="NreC/VraR/RcsB-like_REC"/>
</dbReference>
<keyword evidence="4" id="KW-0804">Transcription</keyword>
<evidence type="ECO:0000313" key="9">
    <source>
        <dbReference type="Proteomes" id="UP000247476"/>
    </source>
</evidence>
<dbReference type="PANTHER" id="PTHR43214:SF24">
    <property type="entry name" value="TRANSCRIPTIONAL REGULATORY PROTEIN NARL-RELATED"/>
    <property type="match status" value="1"/>
</dbReference>
<dbReference type="InterPro" id="IPR011006">
    <property type="entry name" value="CheY-like_superfamily"/>
</dbReference>
<dbReference type="PROSITE" id="PS50043">
    <property type="entry name" value="HTH_LUXR_2"/>
    <property type="match status" value="1"/>
</dbReference>
<dbReference type="RefSeq" id="WP_110842105.1">
    <property type="nucleotide sequence ID" value="NZ_QJVJ01000010.1"/>
</dbReference>
<dbReference type="GO" id="GO:0006355">
    <property type="term" value="P:regulation of DNA-templated transcription"/>
    <property type="evidence" value="ECO:0007669"/>
    <property type="project" value="InterPro"/>
</dbReference>
<dbReference type="SUPFAM" id="SSF52172">
    <property type="entry name" value="CheY-like"/>
    <property type="match status" value="1"/>
</dbReference>
<dbReference type="InterPro" id="IPR000792">
    <property type="entry name" value="Tscrpt_reg_LuxR_C"/>
</dbReference>
<accession>A0A2V5K2P0</accession>
<gene>
    <name evidence="8" type="ORF">DLM86_21340</name>
</gene>
<proteinExistence type="predicted"/>
<evidence type="ECO:0000256" key="2">
    <source>
        <dbReference type="ARBA" id="ARBA00023015"/>
    </source>
</evidence>
<dbReference type="PROSITE" id="PS50110">
    <property type="entry name" value="RESPONSE_REGULATORY"/>
    <property type="match status" value="1"/>
</dbReference>
<feature type="domain" description="Response regulatory" evidence="7">
    <location>
        <begin position="9"/>
        <end position="125"/>
    </location>
</feature>
<keyword evidence="1 5" id="KW-0597">Phosphoprotein</keyword>
<dbReference type="InterPro" id="IPR001789">
    <property type="entry name" value="Sig_transdc_resp-reg_receiver"/>
</dbReference>
<dbReference type="SMART" id="SM00448">
    <property type="entry name" value="REC"/>
    <property type="match status" value="1"/>
</dbReference>
<dbReference type="Pfam" id="PF00196">
    <property type="entry name" value="GerE"/>
    <property type="match status" value="1"/>
</dbReference>
<dbReference type="CDD" id="cd17535">
    <property type="entry name" value="REC_NarL-like"/>
    <property type="match status" value="1"/>
</dbReference>
<feature type="modified residue" description="4-aspartylphosphate" evidence="5">
    <location>
        <position position="60"/>
    </location>
</feature>
<evidence type="ECO:0000256" key="1">
    <source>
        <dbReference type="ARBA" id="ARBA00022553"/>
    </source>
</evidence>
<evidence type="ECO:0000256" key="3">
    <source>
        <dbReference type="ARBA" id="ARBA00023125"/>
    </source>
</evidence>
<dbReference type="InterPro" id="IPR039420">
    <property type="entry name" value="WalR-like"/>
</dbReference>
<keyword evidence="2" id="KW-0805">Transcription regulation</keyword>
<feature type="domain" description="HTH luxR-type" evidence="6">
    <location>
        <begin position="160"/>
        <end position="225"/>
    </location>
</feature>
<keyword evidence="3 8" id="KW-0238">DNA-binding</keyword>
<dbReference type="CDD" id="cd06170">
    <property type="entry name" value="LuxR_C_like"/>
    <property type="match status" value="1"/>
</dbReference>
<dbReference type="InterPro" id="IPR016032">
    <property type="entry name" value="Sig_transdc_resp-reg_C-effctor"/>
</dbReference>
<dbReference type="PROSITE" id="PS00622">
    <property type="entry name" value="HTH_LUXR_1"/>
    <property type="match status" value="1"/>
</dbReference>
<reference evidence="8 9" key="1">
    <citation type="submission" date="2018-05" db="EMBL/GenBank/DDBJ databases">
        <title>Paenibacillus flagellatus sp. nov., isolated from selenium mineral soil.</title>
        <authorList>
            <person name="Dai X."/>
        </authorList>
    </citation>
    <scope>NUCLEOTIDE SEQUENCE [LARGE SCALE GENOMIC DNA]</scope>
    <source>
        <strain evidence="8 9">DXL2</strain>
    </source>
</reference>
<sequence length="228" mass="25178">MNVQNRQIRIVLADDQPVIRQGMRYIIGSQSDMEVVGEASSGEEALSVTELLKPDLVLMDIRMPGLSGIEATRLLHAAHPEIKVMLLTTFDVQSYVVDGIRAGAVGYLLKDAETRTLLDSIRSAYRGAAIYQSSTASKAMAEAMKGGELQDFANLETDANDRFRESLTEKELDVLQWMAYGLRNAEIAQRLYVSEGTVKTHVHRILGKLGAADRTQAVVLAIRQKMVK</sequence>
<dbReference type="Pfam" id="PF00072">
    <property type="entry name" value="Response_reg"/>
    <property type="match status" value="1"/>
</dbReference>
<evidence type="ECO:0000313" key="8">
    <source>
        <dbReference type="EMBL" id="PYI52034.1"/>
    </source>
</evidence>
<evidence type="ECO:0000256" key="5">
    <source>
        <dbReference type="PROSITE-ProRule" id="PRU00169"/>
    </source>
</evidence>
<dbReference type="OrthoDB" id="9780153at2"/>
<dbReference type="SMART" id="SM00421">
    <property type="entry name" value="HTH_LUXR"/>
    <property type="match status" value="1"/>
</dbReference>
<dbReference type="GO" id="GO:0003677">
    <property type="term" value="F:DNA binding"/>
    <property type="evidence" value="ECO:0007669"/>
    <property type="project" value="UniProtKB-KW"/>
</dbReference>
<dbReference type="PRINTS" id="PR00038">
    <property type="entry name" value="HTHLUXR"/>
</dbReference>
<keyword evidence="9" id="KW-1185">Reference proteome</keyword>